<reference evidence="1 2" key="1">
    <citation type="submission" date="2024-01" db="EMBL/GenBank/DDBJ databases">
        <authorList>
            <person name="Allen C."/>
            <person name="Tagirdzhanova G."/>
        </authorList>
    </citation>
    <scope>NUCLEOTIDE SEQUENCE [LARGE SCALE GENOMIC DNA]</scope>
</reference>
<feature type="non-terminal residue" evidence="1">
    <location>
        <position position="1"/>
    </location>
</feature>
<protein>
    <submittedName>
        <fullName evidence="1">Uncharacterized protein</fullName>
    </submittedName>
</protein>
<sequence>LVIPAGLCLTALGPYAVGNVAECLSASNIGLFTAGTTLTSCLTNALSATCITSLPAECTNLATETGAVALAVDIPLCIAELGPFAIGTALTCLSTSNLLSTSAGYNVVSCLYTALNLQPYSGQSTTTVVDIPCPASGSTTCDITLPDTCKDLAGQVGLGVAVDAILCTADLGVFAVGNVLSCLATDVITTATTGNSIISCLTTALEDQCPATLPSACAKLSTDVGVVAITADIALCTLALGPYAVGDALTCLSTTGLSDSSLGSGIVSCLDSALNIVV</sequence>
<accession>A0ABP0BRM2</accession>
<evidence type="ECO:0000313" key="1">
    <source>
        <dbReference type="EMBL" id="CAK7222060.1"/>
    </source>
</evidence>
<comment type="caution">
    <text evidence="1">The sequence shown here is derived from an EMBL/GenBank/DDBJ whole genome shotgun (WGS) entry which is preliminary data.</text>
</comment>
<keyword evidence="2" id="KW-1185">Reference proteome</keyword>
<proteinExistence type="predicted"/>
<dbReference type="Proteomes" id="UP001642482">
    <property type="component" value="Unassembled WGS sequence"/>
</dbReference>
<name>A0ABP0BRM2_9PEZI</name>
<gene>
    <name evidence="1" type="ORF">SEUCBS140593_004769</name>
</gene>
<dbReference type="EMBL" id="CAWUHD010000043">
    <property type="protein sequence ID" value="CAK7222060.1"/>
    <property type="molecule type" value="Genomic_DNA"/>
</dbReference>
<organism evidence="1 2">
    <name type="scientific">Sporothrix eucalyptigena</name>
    <dbReference type="NCBI Taxonomy" id="1812306"/>
    <lineage>
        <taxon>Eukaryota</taxon>
        <taxon>Fungi</taxon>
        <taxon>Dikarya</taxon>
        <taxon>Ascomycota</taxon>
        <taxon>Pezizomycotina</taxon>
        <taxon>Sordariomycetes</taxon>
        <taxon>Sordariomycetidae</taxon>
        <taxon>Ophiostomatales</taxon>
        <taxon>Ophiostomataceae</taxon>
        <taxon>Sporothrix</taxon>
    </lineage>
</organism>
<evidence type="ECO:0000313" key="2">
    <source>
        <dbReference type="Proteomes" id="UP001642482"/>
    </source>
</evidence>